<gene>
    <name evidence="3" type="ORF">ENW50_06090</name>
</gene>
<dbReference type="GO" id="GO:0003677">
    <property type="term" value="F:DNA binding"/>
    <property type="evidence" value="ECO:0007669"/>
    <property type="project" value="InterPro"/>
</dbReference>
<evidence type="ECO:0000313" key="3">
    <source>
        <dbReference type="EMBL" id="HGY94240.1"/>
    </source>
</evidence>
<dbReference type="InterPro" id="IPR025745">
    <property type="entry name" value="Mrr-like_N_dom"/>
</dbReference>
<accession>A0A7V4XSV0</accession>
<evidence type="ECO:0000259" key="2">
    <source>
        <dbReference type="Pfam" id="PF14338"/>
    </source>
</evidence>
<dbReference type="GO" id="GO:0009307">
    <property type="term" value="P:DNA restriction-modification system"/>
    <property type="evidence" value="ECO:0007669"/>
    <property type="project" value="InterPro"/>
</dbReference>
<dbReference type="Pfam" id="PF14338">
    <property type="entry name" value="Mrr_N"/>
    <property type="match status" value="1"/>
</dbReference>
<dbReference type="PANTHER" id="PTHR30015:SF7">
    <property type="entry name" value="TYPE IV METHYL-DIRECTED RESTRICTION ENZYME ECOKMRR"/>
    <property type="match status" value="1"/>
</dbReference>
<reference evidence="3" key="1">
    <citation type="journal article" date="2020" name="mSystems">
        <title>Genome- and Community-Level Interaction Insights into Carbon Utilization and Element Cycling Functions of Hydrothermarchaeota in Hydrothermal Sediment.</title>
        <authorList>
            <person name="Zhou Z."/>
            <person name="Liu Y."/>
            <person name="Xu W."/>
            <person name="Pan J."/>
            <person name="Luo Z.H."/>
            <person name="Li M."/>
        </authorList>
    </citation>
    <scope>NUCLEOTIDE SEQUENCE [LARGE SCALE GENOMIC DNA]</scope>
    <source>
        <strain evidence="3">SpSt-855</strain>
    </source>
</reference>
<organism evidence="3">
    <name type="scientific">Acidobacterium capsulatum</name>
    <dbReference type="NCBI Taxonomy" id="33075"/>
    <lineage>
        <taxon>Bacteria</taxon>
        <taxon>Pseudomonadati</taxon>
        <taxon>Acidobacteriota</taxon>
        <taxon>Terriglobia</taxon>
        <taxon>Terriglobales</taxon>
        <taxon>Acidobacteriaceae</taxon>
        <taxon>Acidobacterium</taxon>
    </lineage>
</organism>
<dbReference type="InterPro" id="IPR007560">
    <property type="entry name" value="Restrct_endonuc_IV_Mrr"/>
</dbReference>
<keyword evidence="3" id="KW-0378">Hydrolase</keyword>
<sequence>MLIPDYQSLMLPVLKAAAKGEVRIGAVVDELADQLQLNSEERTALLPSGRQTIFSNRVHWAKSFLNKAQLVELTRRAHFTITPLGKSILEKNPAAIDNHFLGQFEGFRQFRERSTNGETETVVLVELPITDTKQTPDEIMRAAHQQIDSALGQDILDRIRSAPPDFFERLIVNLLLSMGYGGSRADKAGRILGRSGDDGVDGVIDQDALGLDRVYIQAKRYAAGNNVGPGAIRDFFGSLDRHKASKGLFVTTSTFSSAARETAEFLSKRIVLLDGIQLAALMVQQNIGCRVEDTLYIKKLDEEFFEP</sequence>
<evidence type="ECO:0000259" key="1">
    <source>
        <dbReference type="Pfam" id="PF04471"/>
    </source>
</evidence>
<dbReference type="Pfam" id="PF04471">
    <property type="entry name" value="Mrr_cat"/>
    <property type="match status" value="1"/>
</dbReference>
<dbReference type="Gene3D" id="3.40.1350.10">
    <property type="match status" value="1"/>
</dbReference>
<dbReference type="InterPro" id="IPR011856">
    <property type="entry name" value="tRNA_endonuc-like_dom_sf"/>
</dbReference>
<comment type="caution">
    <text evidence="3">The sequence shown here is derived from an EMBL/GenBank/DDBJ whole genome shotgun (WGS) entry which is preliminary data.</text>
</comment>
<dbReference type="AlphaFoldDB" id="A0A7V4XSV0"/>
<keyword evidence="3" id="KW-0540">Nuclease</keyword>
<keyword evidence="3" id="KW-0255">Endonuclease</keyword>
<dbReference type="InterPro" id="IPR011335">
    <property type="entry name" value="Restrct_endonuc-II-like"/>
</dbReference>
<dbReference type="EMBL" id="DTKL01000033">
    <property type="protein sequence ID" value="HGY94240.1"/>
    <property type="molecule type" value="Genomic_DNA"/>
</dbReference>
<dbReference type="SUPFAM" id="SSF52980">
    <property type="entry name" value="Restriction endonuclease-like"/>
    <property type="match status" value="1"/>
</dbReference>
<name>A0A7V4XSV0_9BACT</name>
<dbReference type="GO" id="GO:0015666">
    <property type="term" value="F:restriction endodeoxyribonuclease activity"/>
    <property type="evidence" value="ECO:0007669"/>
    <property type="project" value="TreeGrafter"/>
</dbReference>
<protein>
    <submittedName>
        <fullName evidence="3">Restriction endonuclease</fullName>
    </submittedName>
</protein>
<dbReference type="InterPro" id="IPR052906">
    <property type="entry name" value="Type_IV_Methyl-Rstrct_Enzyme"/>
</dbReference>
<feature type="domain" description="Restriction system protein Mrr-like N-terminal" evidence="2">
    <location>
        <begin position="6"/>
        <end position="90"/>
    </location>
</feature>
<feature type="domain" description="Restriction endonuclease type IV Mrr" evidence="1">
    <location>
        <begin position="160"/>
        <end position="282"/>
    </location>
</feature>
<proteinExistence type="predicted"/>
<dbReference type="PANTHER" id="PTHR30015">
    <property type="entry name" value="MRR RESTRICTION SYSTEM PROTEIN"/>
    <property type="match status" value="1"/>
</dbReference>